<accession>A0A401FVL5</accession>
<reference evidence="2" key="2">
    <citation type="submission" date="2019-01" db="EMBL/GenBank/DDBJ databases">
        <title>Genome sequence of Desulfonema ishimotonii strain Tokyo 01.</title>
        <authorList>
            <person name="Fukui M."/>
        </authorList>
    </citation>
    <scope>NUCLEOTIDE SEQUENCE [LARGE SCALE GENOMIC DNA]</scope>
    <source>
        <strain evidence="2">Tokyo 01</strain>
    </source>
</reference>
<dbReference type="EMBL" id="BEXT01000001">
    <property type="protein sequence ID" value="GBC60993.1"/>
    <property type="molecule type" value="Genomic_DNA"/>
</dbReference>
<protein>
    <submittedName>
        <fullName evidence="1">Uncharacterized protein</fullName>
    </submittedName>
</protein>
<evidence type="ECO:0000313" key="2">
    <source>
        <dbReference type="Proteomes" id="UP000288096"/>
    </source>
</evidence>
<comment type="caution">
    <text evidence="1">The sequence shown here is derived from an EMBL/GenBank/DDBJ whole genome shotgun (WGS) entry which is preliminary data.</text>
</comment>
<reference evidence="2" key="1">
    <citation type="submission" date="2017-11" db="EMBL/GenBank/DDBJ databases">
        <authorList>
            <person name="Watanabe M."/>
            <person name="Kojima H."/>
        </authorList>
    </citation>
    <scope>NUCLEOTIDE SEQUENCE [LARGE SCALE GENOMIC DNA]</scope>
    <source>
        <strain evidence="2">Tokyo 01</strain>
    </source>
</reference>
<dbReference type="AlphaFoldDB" id="A0A401FVL5"/>
<keyword evidence="2" id="KW-1185">Reference proteome</keyword>
<name>A0A401FVL5_9BACT</name>
<organism evidence="1 2">
    <name type="scientific">Desulfonema ishimotonii</name>
    <dbReference type="NCBI Taxonomy" id="45657"/>
    <lineage>
        <taxon>Bacteria</taxon>
        <taxon>Pseudomonadati</taxon>
        <taxon>Thermodesulfobacteriota</taxon>
        <taxon>Desulfobacteria</taxon>
        <taxon>Desulfobacterales</taxon>
        <taxon>Desulfococcaceae</taxon>
        <taxon>Desulfonema</taxon>
    </lineage>
</organism>
<proteinExistence type="predicted"/>
<gene>
    <name evidence="1" type="ORF">DENIS_1953</name>
</gene>
<dbReference type="Proteomes" id="UP000288096">
    <property type="component" value="Unassembled WGS sequence"/>
</dbReference>
<evidence type="ECO:0000313" key="1">
    <source>
        <dbReference type="EMBL" id="GBC60993.1"/>
    </source>
</evidence>
<sequence length="71" mass="7638">MSDGGVTPSYRNGYVPAESVWNKSLITADCSLPHCSLPVRLVADALAHDLLGVVDDHKCVRVNLADHILNP</sequence>